<dbReference type="GO" id="GO:0016432">
    <property type="term" value="F:tRNA-uridine aminocarboxypropyltransferase activity"/>
    <property type="evidence" value="ECO:0007669"/>
    <property type="project" value="UniProtKB-EC"/>
</dbReference>
<dbReference type="PANTHER" id="PTHR21392">
    <property type="entry name" value="TRNA-URIDINE AMINOCARBOXYPROPYLTRANSFERASE 2"/>
    <property type="match status" value="1"/>
</dbReference>
<dbReference type="Proteomes" id="UP000028681">
    <property type="component" value="Chromosome"/>
</dbReference>
<name>A0A076LLH7_9GAMM</name>
<proteinExistence type="predicted"/>
<accession>A0A076LLH7</accession>
<protein>
    <recommendedName>
        <fullName evidence="1">tRNA-uridine aminocarboxypropyltransferase</fullName>
        <ecNumber evidence="1">2.5.1.25</ecNumber>
    </recommendedName>
</protein>
<keyword evidence="2" id="KW-0808">Transferase</keyword>
<evidence type="ECO:0000256" key="3">
    <source>
        <dbReference type="ARBA" id="ARBA00022691"/>
    </source>
</evidence>
<organism evidence="6 7">
    <name type="scientific">Edwardsiella anguillarum ET080813</name>
    <dbReference type="NCBI Taxonomy" id="667120"/>
    <lineage>
        <taxon>Bacteria</taxon>
        <taxon>Pseudomonadati</taxon>
        <taxon>Pseudomonadota</taxon>
        <taxon>Gammaproteobacteria</taxon>
        <taxon>Enterobacterales</taxon>
        <taxon>Hafniaceae</taxon>
        <taxon>Edwardsiella</taxon>
    </lineage>
</organism>
<evidence type="ECO:0000256" key="2">
    <source>
        <dbReference type="ARBA" id="ARBA00022679"/>
    </source>
</evidence>
<keyword evidence="4" id="KW-0819">tRNA processing</keyword>
<keyword evidence="3" id="KW-0949">S-adenosyl-L-methionine</keyword>
<dbReference type="Pfam" id="PF03942">
    <property type="entry name" value="DTW"/>
    <property type="match status" value="1"/>
</dbReference>
<feature type="domain" description="DTW" evidence="5">
    <location>
        <begin position="40"/>
        <end position="231"/>
    </location>
</feature>
<dbReference type="HOGENOM" id="CLU_066458_1_0_6"/>
<dbReference type="InterPro" id="IPR039262">
    <property type="entry name" value="DTWD2/TAPT"/>
</dbReference>
<dbReference type="KEGG" id="ete:ETEE_2319"/>
<reference evidence="6 7" key="1">
    <citation type="journal article" date="2012" name="PLoS ONE">
        <title>Edwardsiella comparative phylogenomics reveal the new intra/inter-species taxonomic relationships, virulence evolution and niche adaptation mechanisms.</title>
        <authorList>
            <person name="Yang M."/>
            <person name="Lv Y."/>
            <person name="Xiao J."/>
            <person name="Wu H."/>
            <person name="Zheng H."/>
            <person name="Liu Q."/>
            <person name="Zhang Y."/>
            <person name="Wang Q."/>
        </authorList>
    </citation>
    <scope>NUCLEOTIDE SEQUENCE [LARGE SCALE GENOMIC DNA]</scope>
    <source>
        <strain evidence="7">080813</strain>
    </source>
</reference>
<dbReference type="GO" id="GO:0008033">
    <property type="term" value="P:tRNA processing"/>
    <property type="evidence" value="ECO:0007669"/>
    <property type="project" value="UniProtKB-KW"/>
</dbReference>
<evidence type="ECO:0000313" key="6">
    <source>
        <dbReference type="EMBL" id="AIJ08761.1"/>
    </source>
</evidence>
<evidence type="ECO:0000313" key="7">
    <source>
        <dbReference type="Proteomes" id="UP000028681"/>
    </source>
</evidence>
<evidence type="ECO:0000256" key="1">
    <source>
        <dbReference type="ARBA" id="ARBA00012386"/>
    </source>
</evidence>
<evidence type="ECO:0000256" key="4">
    <source>
        <dbReference type="ARBA" id="ARBA00022694"/>
    </source>
</evidence>
<sequence length="242" mass="27618">MFKIAVLLTPENTMSANAVLRLRTARLSQSTRPFHARGCRVQRCQRCLLPQIHCLCDTLASYPAHSRFCLMMYDTEPLKPSNTGRLIADVLPDTLAYGWSRTQPDPQLLQLLDDPAYQPYVVFPGSYAEPERVVTEVRHDERRPLFIMLDGTWPEARKMFRKSPYLDRFPVFSINMAQAPGYLLREAHRPEQYCTAEVAAALLALADDRLASQGLLQHFHHFRQQYLLGKSHPQVPVAAAVE</sequence>
<dbReference type="SMART" id="SM01144">
    <property type="entry name" value="DTW"/>
    <property type="match status" value="1"/>
</dbReference>
<evidence type="ECO:0000259" key="5">
    <source>
        <dbReference type="SMART" id="SM01144"/>
    </source>
</evidence>
<dbReference type="PANTHER" id="PTHR21392:SF1">
    <property type="entry name" value="TRNA-URIDINE AMINOCARBOXYPROPYLTRANSFERASE"/>
    <property type="match status" value="1"/>
</dbReference>
<dbReference type="AlphaFoldDB" id="A0A076LLH7"/>
<gene>
    <name evidence="6" type="ORF">ETEE_2319</name>
</gene>
<dbReference type="EC" id="2.5.1.25" evidence="1"/>
<dbReference type="EMBL" id="CP006664">
    <property type="protein sequence ID" value="AIJ08761.1"/>
    <property type="molecule type" value="Genomic_DNA"/>
</dbReference>
<dbReference type="InterPro" id="IPR005636">
    <property type="entry name" value="DTW"/>
</dbReference>